<sequence length="253" mass="26745">MLSRRGGCLGAFLRSARAKADSIFTASGPGRVMDPTIDSVQKWRAIGGAVASFLLIWTYGIDGGWSGVFKDGVGKLFMAPLILILVGPLVILGFIWYAPAERRPLLRSRLRHPLKAVGWYVGAVAGSVACLYAGAQGSSLGSVLGGTVGMMVGGALPLVLLPVLLWMVAFLFFSSGAAARYAFNTADVHAALPAVLTVVLVWVLNFVSLGDGLPNGPVLVKIAAFLGGPLSVTAVSCWELHYLRTRHRVRIRG</sequence>
<keyword evidence="3" id="KW-1185">Reference proteome</keyword>
<protein>
    <recommendedName>
        <fullName evidence="4">Integral membrane protein</fullName>
    </recommendedName>
</protein>
<feature type="transmembrane region" description="Helical" evidence="1">
    <location>
        <begin position="155"/>
        <end position="178"/>
    </location>
</feature>
<comment type="caution">
    <text evidence="2">The sequence shown here is derived from an EMBL/GenBank/DDBJ whole genome shotgun (WGS) entry which is preliminary data.</text>
</comment>
<dbReference type="Proteomes" id="UP001500063">
    <property type="component" value="Unassembled WGS sequence"/>
</dbReference>
<keyword evidence="1" id="KW-1133">Transmembrane helix</keyword>
<feature type="transmembrane region" description="Helical" evidence="1">
    <location>
        <begin position="190"/>
        <end position="210"/>
    </location>
</feature>
<feature type="transmembrane region" description="Helical" evidence="1">
    <location>
        <begin position="117"/>
        <end position="135"/>
    </location>
</feature>
<reference evidence="2 3" key="1">
    <citation type="journal article" date="2019" name="Int. J. Syst. Evol. Microbiol.">
        <title>The Global Catalogue of Microorganisms (GCM) 10K type strain sequencing project: providing services to taxonomists for standard genome sequencing and annotation.</title>
        <authorList>
            <consortium name="The Broad Institute Genomics Platform"/>
            <consortium name="The Broad Institute Genome Sequencing Center for Infectious Disease"/>
            <person name="Wu L."/>
            <person name="Ma J."/>
        </authorList>
    </citation>
    <scope>NUCLEOTIDE SEQUENCE [LARGE SCALE GENOMIC DNA]</scope>
    <source>
        <strain evidence="2 3">JCM 4565</strain>
    </source>
</reference>
<gene>
    <name evidence="2" type="ORF">GCM10010319_19450</name>
</gene>
<evidence type="ECO:0000256" key="1">
    <source>
        <dbReference type="SAM" id="Phobius"/>
    </source>
</evidence>
<keyword evidence="1" id="KW-0812">Transmembrane</keyword>
<keyword evidence="1" id="KW-0472">Membrane</keyword>
<feature type="transmembrane region" description="Helical" evidence="1">
    <location>
        <begin position="76"/>
        <end position="97"/>
    </location>
</feature>
<name>A0ABN0WQ48_9ACTN</name>
<dbReference type="EMBL" id="BAAABW010000011">
    <property type="protein sequence ID" value="GAA0343477.1"/>
    <property type="molecule type" value="Genomic_DNA"/>
</dbReference>
<evidence type="ECO:0000313" key="3">
    <source>
        <dbReference type="Proteomes" id="UP001500063"/>
    </source>
</evidence>
<accession>A0ABN0WQ48</accession>
<organism evidence="2 3">
    <name type="scientific">Streptomyces blastmyceticus</name>
    <dbReference type="NCBI Taxonomy" id="68180"/>
    <lineage>
        <taxon>Bacteria</taxon>
        <taxon>Bacillati</taxon>
        <taxon>Actinomycetota</taxon>
        <taxon>Actinomycetes</taxon>
        <taxon>Kitasatosporales</taxon>
        <taxon>Streptomycetaceae</taxon>
        <taxon>Streptomyces</taxon>
    </lineage>
</organism>
<proteinExistence type="predicted"/>
<feature type="transmembrane region" description="Helical" evidence="1">
    <location>
        <begin position="222"/>
        <end position="243"/>
    </location>
</feature>
<evidence type="ECO:0000313" key="2">
    <source>
        <dbReference type="EMBL" id="GAA0343477.1"/>
    </source>
</evidence>
<evidence type="ECO:0008006" key="4">
    <source>
        <dbReference type="Google" id="ProtNLM"/>
    </source>
</evidence>